<dbReference type="PANTHER" id="PTHR11122">
    <property type="entry name" value="APOSPORY-ASSOCIATED PROTEIN C-RELATED"/>
    <property type="match status" value="1"/>
</dbReference>
<comment type="similarity">
    <text evidence="2 4">Belongs to the glucose-6-phosphate 1-epimerase family.</text>
</comment>
<comment type="caution">
    <text evidence="5">The sequence shown here is derived from an EMBL/GenBank/DDBJ whole genome shotgun (WGS) entry which is preliminary data.</text>
</comment>
<dbReference type="GO" id="GO:0030246">
    <property type="term" value="F:carbohydrate binding"/>
    <property type="evidence" value="ECO:0007669"/>
    <property type="project" value="UniProtKB-UniRule"/>
</dbReference>
<evidence type="ECO:0000256" key="4">
    <source>
        <dbReference type="PIRNR" id="PIRNR016020"/>
    </source>
</evidence>
<evidence type="ECO:0000256" key="1">
    <source>
        <dbReference type="ARBA" id="ARBA00001096"/>
    </source>
</evidence>
<evidence type="ECO:0000313" key="6">
    <source>
        <dbReference type="Proteomes" id="UP000535182"/>
    </source>
</evidence>
<dbReference type="RefSeq" id="WP_183974035.1">
    <property type="nucleotide sequence ID" value="NZ_JACHEB010000002.1"/>
</dbReference>
<organism evidence="5 6">
    <name type="scientific">Tunturiibacter gelidiferens</name>
    <dbReference type="NCBI Taxonomy" id="3069689"/>
    <lineage>
        <taxon>Bacteria</taxon>
        <taxon>Pseudomonadati</taxon>
        <taxon>Acidobacteriota</taxon>
        <taxon>Terriglobia</taxon>
        <taxon>Terriglobales</taxon>
        <taxon>Acidobacteriaceae</taxon>
        <taxon>Tunturiibacter</taxon>
    </lineage>
</organism>
<accession>A0A9X0U2H0</accession>
<gene>
    <name evidence="5" type="ORF">HDF14_000986</name>
</gene>
<dbReference type="Proteomes" id="UP000535182">
    <property type="component" value="Unassembled WGS sequence"/>
</dbReference>
<dbReference type="InterPro" id="IPR008183">
    <property type="entry name" value="Aldose_1/G6P_1-epimerase"/>
</dbReference>
<evidence type="ECO:0000256" key="2">
    <source>
        <dbReference type="ARBA" id="ARBA00005866"/>
    </source>
</evidence>
<dbReference type="InterPro" id="IPR011013">
    <property type="entry name" value="Gal_mutarotase_sf_dom"/>
</dbReference>
<dbReference type="InterPro" id="IPR025532">
    <property type="entry name" value="G6P_1-epimerase"/>
</dbReference>
<protein>
    <recommendedName>
        <fullName evidence="4">Putative glucose-6-phosphate 1-epimerase</fullName>
        <ecNumber evidence="4">5.1.3.15</ecNumber>
    </recommendedName>
</protein>
<reference evidence="5 6" key="1">
    <citation type="submission" date="2020-08" db="EMBL/GenBank/DDBJ databases">
        <title>Genomic Encyclopedia of Type Strains, Phase IV (KMG-V): Genome sequencing to study the core and pangenomes of soil and plant-associated prokaryotes.</title>
        <authorList>
            <person name="Whitman W."/>
        </authorList>
    </citation>
    <scope>NUCLEOTIDE SEQUENCE [LARGE SCALE GENOMIC DNA]</scope>
    <source>
        <strain evidence="5 6">X5P2</strain>
    </source>
</reference>
<name>A0A9X0U2H0_9BACT</name>
<dbReference type="CDD" id="cd09020">
    <property type="entry name" value="D-hex-6-P-epi_like"/>
    <property type="match status" value="1"/>
</dbReference>
<dbReference type="GO" id="GO:0047938">
    <property type="term" value="F:glucose-6-phosphate 1-epimerase activity"/>
    <property type="evidence" value="ECO:0007669"/>
    <property type="project" value="UniProtKB-UniRule"/>
</dbReference>
<dbReference type="GO" id="GO:0005975">
    <property type="term" value="P:carbohydrate metabolic process"/>
    <property type="evidence" value="ECO:0007669"/>
    <property type="project" value="InterPro"/>
</dbReference>
<dbReference type="Pfam" id="PF01263">
    <property type="entry name" value="Aldose_epim"/>
    <property type="match status" value="1"/>
</dbReference>
<comment type="catalytic activity">
    <reaction evidence="1">
        <text>alpha-D-glucose 6-phosphate = beta-D-glucose 6-phosphate</text>
        <dbReference type="Rhea" id="RHEA:16249"/>
        <dbReference type="ChEBI" id="CHEBI:58225"/>
        <dbReference type="ChEBI" id="CHEBI:58247"/>
        <dbReference type="EC" id="5.1.3.15"/>
    </reaction>
</comment>
<keyword evidence="6" id="KW-1185">Reference proteome</keyword>
<keyword evidence="3 4" id="KW-0413">Isomerase</keyword>
<dbReference type="EMBL" id="JACHEB010000002">
    <property type="protein sequence ID" value="MBB5327381.1"/>
    <property type="molecule type" value="Genomic_DNA"/>
</dbReference>
<dbReference type="EC" id="5.1.3.15" evidence="4"/>
<sequence length="301" mass="32598">MDINQLNEHFGLPGVLAFRATASGLIRADITTPHATATVYLQGAHVAAWQPIGHKPVIFTSRKTELMPGKAIRGGVPIAFPWFANRHDGKTGPSHGFARIQDWTLAFAALAGEDLHLTFTLGPNELSRSLGFDQFRLAYQLTIGRTLTMQLTVANDGGAPLVFEEALHTYYAVTDIHEIAILGLDGVSYLDKTDNFNKKLQQGDVTVTGPTDRVYLDTTATCVLKDHAGKRHISVAKTGSTTTVVWNPWEEGAAKLVDMDPTEWHEFVAIETVNAATDAITLAPGATHAMQARVSVEEIGS</sequence>
<proteinExistence type="inferred from homology"/>
<dbReference type="AlphaFoldDB" id="A0A9X0U2H0"/>
<dbReference type="SUPFAM" id="SSF74650">
    <property type="entry name" value="Galactose mutarotase-like"/>
    <property type="match status" value="1"/>
</dbReference>
<dbReference type="InterPro" id="IPR014718">
    <property type="entry name" value="GH-type_carb-bd"/>
</dbReference>
<evidence type="ECO:0000313" key="5">
    <source>
        <dbReference type="EMBL" id="MBB5327381.1"/>
    </source>
</evidence>
<evidence type="ECO:0000256" key="3">
    <source>
        <dbReference type="ARBA" id="ARBA00023235"/>
    </source>
</evidence>
<dbReference type="Gene3D" id="2.70.98.10">
    <property type="match status" value="1"/>
</dbReference>
<dbReference type="PIRSF" id="PIRSF016020">
    <property type="entry name" value="PHexose_mutarotase"/>
    <property type="match status" value="1"/>
</dbReference>
<dbReference type="PANTHER" id="PTHR11122:SF13">
    <property type="entry name" value="GLUCOSE-6-PHOSPHATE 1-EPIMERASE"/>
    <property type="match status" value="1"/>
</dbReference>